<evidence type="ECO:0000313" key="1">
    <source>
        <dbReference type="EMBL" id="KAJ8111171.1"/>
    </source>
</evidence>
<comment type="caution">
    <text evidence="1">The sequence shown here is derived from an EMBL/GenBank/DDBJ whole genome shotgun (WGS) entry which is preliminary data.</text>
</comment>
<evidence type="ECO:0000313" key="2">
    <source>
        <dbReference type="Proteomes" id="UP001153331"/>
    </source>
</evidence>
<proteinExistence type="predicted"/>
<keyword evidence="2" id="KW-1185">Reference proteome</keyword>
<dbReference type="Proteomes" id="UP001153331">
    <property type="component" value="Unassembled WGS sequence"/>
</dbReference>
<gene>
    <name evidence="1" type="ORF">OPT61_g6174</name>
</gene>
<name>A0ACC2I7R3_9PLEO</name>
<dbReference type="EMBL" id="JAPHNI010000430">
    <property type="protein sequence ID" value="KAJ8111171.1"/>
    <property type="molecule type" value="Genomic_DNA"/>
</dbReference>
<sequence length="1569" mass="175700">MIKTKKTISFDNVLQGRSVGCIPLSTDDGLAANQQHRRADAHYRLALTHGLEVAIDSKKTRAQPESRMAPSTLSPDTSISSRTLSVGSAQPTPMELSANPSTSLLASPVTFLQPTIQLNAAFLAAAKRYLDPVAAGVSELQAQRQQDARKKRKRGGDYDGDMRVLHLKKVHLDGFGVNQVFEQTRKIVEAATEEIELSLPDSDDDVVAVDEDGAEDDLSDPEEQYHTDSDMGEEGVDYEVDGIDDDENAVPSDEEPSDAEDVEMEEGEEGMFSDEEASDDEPAAEYIPDPNGLNDGFFSIDDFNKQSEFLEQQDARGEAADSDDDDIDWTADPMTGGAGKGGVDDQESGDESDEGGPTFGNVDLNAPEGDSDDDAEYDEGDLDGMDDDMNANNVMYADFFAPPAQKAGKNKKKRGRPNPHNFPAKTAADEEAEENAEMENAMARVHRDLFEDDDDAESEAALSDVDPSDPKSRKSTHERRQAKLQEEIRKLEAANVAKRQWQLSGEARAADRPVNSLLEENLEFERAGKPVHVVTAELSEDIEALIKRRILAGEFDEVHRRRPDDLATGPVRRGKFELDDTKAQKSLAEMYEEEHLRLNDPNYVDARDEKVKKEHAEITALWQTLSAKLDSLSSSHFKPKPTAPNLEIRVDAPAIEMEDARPTAGDDVAGASMLAPQEVYKPGDEENKAEIVTKSGMPLSREELSREEKASRRRREKERSKKAGLNKPKATKEEKTKKGKEMRGDKKQLVSDLKKGGVQIIGRKGVITDVEGKDVKEARTFLQVSTAATFSLMSALRTCQSFQWFIKTEDRHTTPEVKQRIMSDEIPAFFGGSTITVTQEGTWDFMAVLSYETKTTVLQPAKEQPTHSRSNDDMTKPGLLCKRPEVGSCRLLRSSTMPEQSAAHKETSYRSTAITKLIFYGLREDRAHLMGIPPFLDARTCSRQSMLQAQLWIEHCRLRHNKCSHPKNTARLPTRLIHVRIDRTAGFHARLCDGQSLALGTPYLILSHRWGKDNPTTLTTHNSDEMRQGFSIETLTHVFRDALEITAALGLAYLWIDSLCILQNDLEDWERESKQMGQIYSNALCNLAASEFESGDKGLLVNDRIWNPMAACVCLKDLPILDADMTVEQIVDSGTTLLQEKAVARNGESDTDTTSESSHISRGLVEDSIPNLDLSKSRNYIVTTDDLFERIRSGPLFSRAWVLQEQMLACRTLHFGKEQIFWECSEMAACETWPGGFGAVFEKVDTNPFHAAHNSSTNHVFHFNLEQYSSMKPADLHAAWRDILRNFMGRDITFVCDRLLALAGVASEFKSLLKEDTYCCGLWMNDILGLMWSDEGNDDQRRNRDEQAGDYHLQNHQPTWSWASQNQRINFSLQHIQRTRDPERTFASIEKLVREPSRTGLSIRGPLLSMESSTLSHRDDLSLYIAGDDEWAANSRALQIINFERAYSKRFVGSETSPGIQIIMGSMKSNVTPPFFFLPIFQVIEESYSDPEINRPPYVRAHWMPHRVGGLIIRKSTDQAKGHYERICTGLLHSHAEDMNDLFKSLQSNLEADDFEDMDQDGNCTIILY</sequence>
<protein>
    <submittedName>
        <fullName evidence="1">Uncharacterized protein</fullName>
    </submittedName>
</protein>
<reference evidence="1" key="1">
    <citation type="submission" date="2022-11" db="EMBL/GenBank/DDBJ databases">
        <title>Genome Sequence of Boeremia exigua.</title>
        <authorList>
            <person name="Buettner E."/>
        </authorList>
    </citation>
    <scope>NUCLEOTIDE SEQUENCE</scope>
    <source>
        <strain evidence="1">CU02</strain>
    </source>
</reference>
<accession>A0ACC2I7R3</accession>
<organism evidence="1 2">
    <name type="scientific">Boeremia exigua</name>
    <dbReference type="NCBI Taxonomy" id="749465"/>
    <lineage>
        <taxon>Eukaryota</taxon>
        <taxon>Fungi</taxon>
        <taxon>Dikarya</taxon>
        <taxon>Ascomycota</taxon>
        <taxon>Pezizomycotina</taxon>
        <taxon>Dothideomycetes</taxon>
        <taxon>Pleosporomycetidae</taxon>
        <taxon>Pleosporales</taxon>
        <taxon>Pleosporineae</taxon>
        <taxon>Didymellaceae</taxon>
        <taxon>Boeremia</taxon>
    </lineage>
</organism>